<dbReference type="GO" id="GO:0004806">
    <property type="term" value="F:triacylglycerol lipase activity"/>
    <property type="evidence" value="ECO:0007669"/>
    <property type="project" value="EnsemblFungi"/>
</dbReference>
<dbReference type="Proteomes" id="UP000006310">
    <property type="component" value="Chromosome 12"/>
</dbReference>
<dbReference type="OrthoDB" id="94039at2759"/>
<reference evidence="2 3" key="1">
    <citation type="journal article" date="2011" name="Proc. Natl. Acad. Sci. U.S.A.">
        <title>Evolutionary erosion of yeast sex chromosomes by mating-type switching accidents.</title>
        <authorList>
            <person name="Gordon J.L."/>
            <person name="Armisen D."/>
            <person name="Proux-Wera E."/>
            <person name="Oheigeartaigh S.S."/>
            <person name="Byrne K.P."/>
            <person name="Wolfe K.H."/>
        </authorList>
    </citation>
    <scope>NUCLEOTIDE SEQUENCE [LARGE SCALE GENOMIC DNA]</scope>
    <source>
        <strain evidence="3">ATCC MYA-139 / BCRC 22969 / CBS 8797 / CCRC 22969 / KCTC 17520 / NBRC 10181 / NCYC 3082</strain>
    </source>
</reference>
<proteinExistence type="predicted"/>
<dbReference type="PANTHER" id="PTHR43194:SF2">
    <property type="entry name" value="PEROXISOMAL MEMBRANE PROTEIN LPX1"/>
    <property type="match status" value="1"/>
</dbReference>
<dbReference type="Pfam" id="PF12697">
    <property type="entry name" value="Abhydrolase_6"/>
    <property type="match status" value="1"/>
</dbReference>
<evidence type="ECO:0000259" key="1">
    <source>
        <dbReference type="Pfam" id="PF12697"/>
    </source>
</evidence>
<dbReference type="InterPro" id="IPR029058">
    <property type="entry name" value="AB_hydrolase_fold"/>
</dbReference>
<dbReference type="GO" id="GO:0005782">
    <property type="term" value="C:peroxisomal matrix"/>
    <property type="evidence" value="ECO:0007669"/>
    <property type="project" value="EnsemblFungi"/>
</dbReference>
<dbReference type="SUPFAM" id="SSF53474">
    <property type="entry name" value="alpha/beta-Hydrolases"/>
    <property type="match status" value="1"/>
</dbReference>
<keyword evidence="3" id="KW-1185">Reference proteome</keyword>
<evidence type="ECO:0000313" key="3">
    <source>
        <dbReference type="Proteomes" id="UP000006310"/>
    </source>
</evidence>
<evidence type="ECO:0000313" key="2">
    <source>
        <dbReference type="EMBL" id="CCK72824.1"/>
    </source>
</evidence>
<accession>J7SAK4</accession>
<dbReference type="KEGG" id="kng:KNAG_0L02060"/>
<dbReference type="PANTHER" id="PTHR43194">
    <property type="entry name" value="HYDROLASE ALPHA/BETA FOLD FAMILY"/>
    <property type="match status" value="1"/>
</dbReference>
<dbReference type="GeneID" id="34528597"/>
<dbReference type="InterPro" id="IPR050228">
    <property type="entry name" value="Carboxylesterase_BioH"/>
</dbReference>
<dbReference type="OMA" id="DQVTHGD"/>
<dbReference type="STRING" id="1071383.J7SAK4"/>
<dbReference type="AlphaFoldDB" id="J7SAK4"/>
<gene>
    <name evidence="2" type="primary">KNAG0L02060</name>
    <name evidence="2" type="ordered locus">KNAG_0L02060</name>
</gene>
<sequence>MENTLREYYHCTTKVVDAVRNRRAQSVLVPQTDRLQLVYDLYEFTHRDPVKPLVNLIFLHGSGMNRVVWEYYLVKLAHNAGELPWQPLKIVLLDQATHGDSAVLNEGKLGVDFDWVDGARDACQIALDEFPLELDGETVHNVVVGHSMGGFQALCCAVLCLDFFSTVIAIEPVVVAHFMPEDHRQFTVLNSKFFNALWAKMESSFETDAEYVEFMTQRSFFTKTHPVILQRLIDFERRMDHRDGTVRTKIDRRQNSLCYMTLNPCTSWLIANLKFIHVPVYSIVGGVSHWTPPANQELLTKEIHNYEKHIVEDGDHLLNLEMPDAVLMEIQKHISKFVSTLQDVQVEKLSDSQRTGRFAEQYRRFCKERISDFPLSKVAKL</sequence>
<dbReference type="eggNOG" id="ENOG502QT3R">
    <property type="taxonomic scope" value="Eukaryota"/>
</dbReference>
<dbReference type="Gene3D" id="3.40.50.1820">
    <property type="entry name" value="alpha/beta hydrolase"/>
    <property type="match status" value="1"/>
</dbReference>
<organism evidence="2 3">
    <name type="scientific">Huiozyma naganishii (strain ATCC MYA-139 / BCRC 22969 / CBS 8797 / KCTC 17520 / NBRC 10181 / NCYC 3082 / Yp74L-3)</name>
    <name type="common">Yeast</name>
    <name type="synonym">Kazachstania naganishii</name>
    <dbReference type="NCBI Taxonomy" id="1071383"/>
    <lineage>
        <taxon>Eukaryota</taxon>
        <taxon>Fungi</taxon>
        <taxon>Dikarya</taxon>
        <taxon>Ascomycota</taxon>
        <taxon>Saccharomycotina</taxon>
        <taxon>Saccharomycetes</taxon>
        <taxon>Saccharomycetales</taxon>
        <taxon>Saccharomycetaceae</taxon>
        <taxon>Huiozyma</taxon>
    </lineage>
</organism>
<protein>
    <recommendedName>
        <fullName evidence="1">AB hydrolase-1 domain-containing protein</fullName>
    </recommendedName>
</protein>
<dbReference type="HOGENOM" id="CLU_061432_0_0_1"/>
<dbReference type="InterPro" id="IPR000073">
    <property type="entry name" value="AB_hydrolase_1"/>
</dbReference>
<name>J7SAK4_HUIN7</name>
<dbReference type="EMBL" id="HE978325">
    <property type="protein sequence ID" value="CCK72824.1"/>
    <property type="molecule type" value="Genomic_DNA"/>
</dbReference>
<dbReference type="GO" id="GO:0019433">
    <property type="term" value="P:triglyceride catabolic process"/>
    <property type="evidence" value="ECO:0007669"/>
    <property type="project" value="EnsemblFungi"/>
</dbReference>
<feature type="domain" description="AB hydrolase-1" evidence="1">
    <location>
        <begin position="56"/>
        <end position="326"/>
    </location>
</feature>
<reference evidence="3" key="2">
    <citation type="submission" date="2012-08" db="EMBL/GenBank/DDBJ databases">
        <title>Genome sequence of Kazachstania naganishii.</title>
        <authorList>
            <person name="Gordon J.L."/>
            <person name="Armisen D."/>
            <person name="Proux-Wera E."/>
            <person name="OhEigeartaigh S.S."/>
            <person name="Byrne K.P."/>
            <person name="Wolfe K.H."/>
        </authorList>
    </citation>
    <scope>NUCLEOTIDE SEQUENCE [LARGE SCALE GENOMIC DNA]</scope>
    <source>
        <strain evidence="3">ATCC MYA-139 / BCRC 22969 / CBS 8797 / CCRC 22969 / KCTC 17520 / NBRC 10181 / NCYC 3082</strain>
    </source>
</reference>
<dbReference type="RefSeq" id="XP_022467068.1">
    <property type="nucleotide sequence ID" value="XM_022610810.1"/>
</dbReference>